<feature type="chain" id="PRO_5022027457" evidence="1">
    <location>
        <begin position="32"/>
        <end position="354"/>
    </location>
</feature>
<proteinExistence type="predicted"/>
<organism evidence="2 3">
    <name type="scientific">Pseudoduganella lurida</name>
    <dbReference type="NCBI Taxonomy" id="1036180"/>
    <lineage>
        <taxon>Bacteria</taxon>
        <taxon>Pseudomonadati</taxon>
        <taxon>Pseudomonadota</taxon>
        <taxon>Betaproteobacteria</taxon>
        <taxon>Burkholderiales</taxon>
        <taxon>Oxalobacteraceae</taxon>
        <taxon>Telluria group</taxon>
        <taxon>Pseudoduganella</taxon>
    </lineage>
</organism>
<sequence length="354" mass="37419">MKYPTHALAVQRQLLVPLFLLVLAMAGHAGAAPAAAPERVLTLAPAPGTPARGDTQLLLPQPALAARSADTSAALQASTAFLAAVRARDCNAAMTYVDAAAYRLGPGDQPAHCQRMFASFERFGAFTVQAPVPLSGVVLIPLKPQAPGDWRVLTFRKTGERWLFSESQEPGSLVPLVLSALRTANLGVQPAPALASLPLRTVVLEDGGAQGRLALRARLVAGPASTGPTAALMAYYAGCISREGLAPGALERYLACLRPDLRSDLKSSYDAQPPDRRLALYNSLTAPRTIDYVLVDGPTAVIFFTETASGRHWRDVVHQTAPGSFALDNPMKSGSVDMALNGERVRAAVQAQAR</sequence>
<feature type="signal peptide" evidence="1">
    <location>
        <begin position="1"/>
        <end position="31"/>
    </location>
</feature>
<keyword evidence="1" id="KW-0732">Signal</keyword>
<name>A0A562RL34_9BURK</name>
<gene>
    <name evidence="2" type="ORF">IP91_00804</name>
</gene>
<keyword evidence="3" id="KW-1185">Reference proteome</keyword>
<dbReference type="AlphaFoldDB" id="A0A562RL34"/>
<reference evidence="2 3" key="1">
    <citation type="journal article" date="2015" name="Stand. Genomic Sci.">
        <title>Genomic Encyclopedia of Bacterial and Archaeal Type Strains, Phase III: the genomes of soil and plant-associated and newly described type strains.</title>
        <authorList>
            <person name="Whitman W.B."/>
            <person name="Woyke T."/>
            <person name="Klenk H.P."/>
            <person name="Zhou Y."/>
            <person name="Lilburn T.G."/>
            <person name="Beck B.J."/>
            <person name="De Vos P."/>
            <person name="Vandamme P."/>
            <person name="Eisen J.A."/>
            <person name="Garrity G."/>
            <person name="Hugenholtz P."/>
            <person name="Kyrpides N.C."/>
        </authorList>
    </citation>
    <scope>NUCLEOTIDE SEQUENCE [LARGE SCALE GENOMIC DNA]</scope>
    <source>
        <strain evidence="2 3">CGMCC 1.10822</strain>
    </source>
</reference>
<evidence type="ECO:0000256" key="1">
    <source>
        <dbReference type="SAM" id="SignalP"/>
    </source>
</evidence>
<comment type="caution">
    <text evidence="2">The sequence shown here is derived from an EMBL/GenBank/DDBJ whole genome shotgun (WGS) entry which is preliminary data.</text>
</comment>
<protein>
    <submittedName>
        <fullName evidence="2">Uncharacterized protein</fullName>
    </submittedName>
</protein>
<dbReference type="RefSeq" id="WP_145647469.1">
    <property type="nucleotide sequence ID" value="NZ_VLLB01000001.1"/>
</dbReference>
<dbReference type="OrthoDB" id="9823819at2"/>
<dbReference type="EMBL" id="VLLB01000001">
    <property type="protein sequence ID" value="TWI69731.1"/>
    <property type="molecule type" value="Genomic_DNA"/>
</dbReference>
<accession>A0A562RL34</accession>
<dbReference type="Proteomes" id="UP000318431">
    <property type="component" value="Unassembled WGS sequence"/>
</dbReference>
<evidence type="ECO:0000313" key="2">
    <source>
        <dbReference type="EMBL" id="TWI69731.1"/>
    </source>
</evidence>
<evidence type="ECO:0000313" key="3">
    <source>
        <dbReference type="Proteomes" id="UP000318431"/>
    </source>
</evidence>